<keyword evidence="8" id="KW-0472">Membrane</keyword>
<keyword evidence="11" id="KW-1185">Reference proteome</keyword>
<comment type="subcellular location">
    <subcellularLocation>
        <location evidence="1">Golgi apparatus membrane</location>
        <topology evidence="1">Single-pass type II membrane protein</topology>
    </subcellularLocation>
</comment>
<reference evidence="10" key="1">
    <citation type="submission" date="2023-08" db="EMBL/GenBank/DDBJ databases">
        <authorList>
            <person name="Chen Y."/>
            <person name="Shah S."/>
            <person name="Dougan E. K."/>
            <person name="Thang M."/>
            <person name="Chan C."/>
        </authorList>
    </citation>
    <scope>NUCLEOTIDE SEQUENCE</scope>
</reference>
<evidence type="ECO:0000256" key="3">
    <source>
        <dbReference type="ARBA" id="ARBA00022679"/>
    </source>
</evidence>
<dbReference type="Gene3D" id="3.40.50.300">
    <property type="entry name" value="P-loop containing nucleotide triphosphate hydrolases"/>
    <property type="match status" value="1"/>
</dbReference>
<keyword evidence="3" id="KW-0808">Transferase</keyword>
<dbReference type="Proteomes" id="UP001178507">
    <property type="component" value="Unassembled WGS sequence"/>
</dbReference>
<accession>A0AA36MQR9</accession>
<evidence type="ECO:0000256" key="8">
    <source>
        <dbReference type="ARBA" id="ARBA00023136"/>
    </source>
</evidence>
<organism evidence="10 11">
    <name type="scientific">Effrenium voratum</name>
    <dbReference type="NCBI Taxonomy" id="2562239"/>
    <lineage>
        <taxon>Eukaryota</taxon>
        <taxon>Sar</taxon>
        <taxon>Alveolata</taxon>
        <taxon>Dinophyceae</taxon>
        <taxon>Suessiales</taxon>
        <taxon>Symbiodiniaceae</taxon>
        <taxon>Effrenium</taxon>
    </lineage>
</organism>
<evidence type="ECO:0000256" key="5">
    <source>
        <dbReference type="ARBA" id="ARBA00022968"/>
    </source>
</evidence>
<dbReference type="GO" id="GO:0009247">
    <property type="term" value="P:glycolipid biosynthetic process"/>
    <property type="evidence" value="ECO:0007669"/>
    <property type="project" value="InterPro"/>
</dbReference>
<keyword evidence="5" id="KW-0735">Signal-anchor</keyword>
<evidence type="ECO:0000256" key="7">
    <source>
        <dbReference type="ARBA" id="ARBA00023034"/>
    </source>
</evidence>
<dbReference type="GO" id="GO:0001733">
    <property type="term" value="F:galactosylceramide sulfotransferase activity"/>
    <property type="evidence" value="ECO:0007669"/>
    <property type="project" value="InterPro"/>
</dbReference>
<sequence length="244" mass="28241">MILNHAVFNATAFASFLKPSPFFVSILRQPESQLRSTFNFFDKWTSIDDFVRMLDAGRHEQPVYHYVNFQANDLGFYEAGGRPNSSSEEVKSWIAALKQSFEFPRGLMMITEFFDEGLVLLKHRLNLDLPAVTYIEMKKHEGAYEEFNATTLEWLRAHAANIDLQLYRHFNESFQELWAGHVSEDLAALRRANARMAEACAETDCPEEMTIDAGWNISYANRFRRRQGLAVCDPSRRRRAVLDE</sequence>
<evidence type="ECO:0000256" key="6">
    <source>
        <dbReference type="ARBA" id="ARBA00022989"/>
    </source>
</evidence>
<gene>
    <name evidence="10" type="ORF">EVOR1521_LOCUS5651</name>
</gene>
<keyword evidence="6" id="KW-1133">Transmembrane helix</keyword>
<dbReference type="InterPro" id="IPR009729">
    <property type="entry name" value="Gal-3-0_sulfotransfrase"/>
</dbReference>
<evidence type="ECO:0000256" key="2">
    <source>
        <dbReference type="ARBA" id="ARBA00008124"/>
    </source>
</evidence>
<dbReference type="GO" id="GO:0000139">
    <property type="term" value="C:Golgi membrane"/>
    <property type="evidence" value="ECO:0007669"/>
    <property type="project" value="UniProtKB-SubCell"/>
</dbReference>
<name>A0AA36MQR9_9DINO</name>
<dbReference type="AlphaFoldDB" id="A0AA36MQR9"/>
<dbReference type="InterPro" id="IPR027417">
    <property type="entry name" value="P-loop_NTPase"/>
</dbReference>
<evidence type="ECO:0000256" key="4">
    <source>
        <dbReference type="ARBA" id="ARBA00022692"/>
    </source>
</evidence>
<comment type="similarity">
    <text evidence="2">Belongs to the galactose-3-O-sulfotransferase family.</text>
</comment>
<keyword evidence="4" id="KW-0812">Transmembrane</keyword>
<comment type="caution">
    <text evidence="10">The sequence shown here is derived from an EMBL/GenBank/DDBJ whole genome shotgun (WGS) entry which is preliminary data.</text>
</comment>
<dbReference type="Pfam" id="PF06990">
    <property type="entry name" value="Gal-3-0_sulfotr"/>
    <property type="match status" value="1"/>
</dbReference>
<keyword evidence="9" id="KW-0325">Glycoprotein</keyword>
<evidence type="ECO:0000313" key="11">
    <source>
        <dbReference type="Proteomes" id="UP001178507"/>
    </source>
</evidence>
<evidence type="ECO:0000256" key="9">
    <source>
        <dbReference type="ARBA" id="ARBA00023180"/>
    </source>
</evidence>
<dbReference type="PANTHER" id="PTHR14647">
    <property type="entry name" value="GALACTOSE-3-O-SULFOTRANSFERASE"/>
    <property type="match status" value="1"/>
</dbReference>
<evidence type="ECO:0000256" key="1">
    <source>
        <dbReference type="ARBA" id="ARBA00004323"/>
    </source>
</evidence>
<proteinExistence type="inferred from homology"/>
<protein>
    <submittedName>
        <fullName evidence="10">Uncharacterized protein</fullName>
    </submittedName>
</protein>
<dbReference type="EMBL" id="CAUJNA010000411">
    <property type="protein sequence ID" value="CAJ1376633.1"/>
    <property type="molecule type" value="Genomic_DNA"/>
</dbReference>
<dbReference type="PANTHER" id="PTHR14647:SF87">
    <property type="entry name" value="PUTATIVE-RELATED"/>
    <property type="match status" value="1"/>
</dbReference>
<keyword evidence="7" id="KW-0333">Golgi apparatus</keyword>
<evidence type="ECO:0000313" key="10">
    <source>
        <dbReference type="EMBL" id="CAJ1376633.1"/>
    </source>
</evidence>